<feature type="transmembrane region" description="Helical" evidence="9">
    <location>
        <begin position="46"/>
        <end position="68"/>
    </location>
</feature>
<keyword evidence="4" id="KW-0997">Cell inner membrane</keyword>
<organism evidence="11 13">
    <name type="scientific">Blautia producta</name>
    <dbReference type="NCBI Taxonomy" id="33035"/>
    <lineage>
        <taxon>Bacteria</taxon>
        <taxon>Bacillati</taxon>
        <taxon>Bacillota</taxon>
        <taxon>Clostridia</taxon>
        <taxon>Lachnospirales</taxon>
        <taxon>Lachnospiraceae</taxon>
        <taxon>Blautia</taxon>
    </lineage>
</organism>
<evidence type="ECO:0000256" key="4">
    <source>
        <dbReference type="ARBA" id="ARBA00022519"/>
    </source>
</evidence>
<dbReference type="AlphaFoldDB" id="A0A4P6M1A0"/>
<evidence type="ECO:0000313" key="14">
    <source>
        <dbReference type="Proteomes" id="UP000515789"/>
    </source>
</evidence>
<evidence type="ECO:0000256" key="6">
    <source>
        <dbReference type="ARBA" id="ARBA00022989"/>
    </source>
</evidence>
<dbReference type="PANTHER" id="PTHR35011:SF2">
    <property type="entry name" value="2,3-DIKETO-L-GULONATE TRAP TRANSPORTER SMALL PERMEASE PROTEIN YIAM"/>
    <property type="match status" value="1"/>
</dbReference>
<keyword evidence="3" id="KW-1003">Cell membrane</keyword>
<comment type="subcellular location">
    <subcellularLocation>
        <location evidence="1">Cell inner membrane</location>
        <topology evidence="1">Multi-pass membrane protein</topology>
    </subcellularLocation>
</comment>
<keyword evidence="6 9" id="KW-1133">Transmembrane helix</keyword>
<dbReference type="EMBL" id="CP035945">
    <property type="protein sequence ID" value="QBE97057.1"/>
    <property type="molecule type" value="Genomic_DNA"/>
</dbReference>
<protein>
    <submittedName>
        <fullName evidence="11">Sialic acid TRAP transporter permease protein SiaT</fullName>
    </submittedName>
    <submittedName>
        <fullName evidence="12">TRAP transporter small permease</fullName>
    </submittedName>
</protein>
<feature type="transmembrane region" description="Helical" evidence="9">
    <location>
        <begin position="89"/>
        <end position="111"/>
    </location>
</feature>
<name>A0A4P6M1A0_9FIRM</name>
<dbReference type="Proteomes" id="UP000515789">
    <property type="component" value="Chromosome"/>
</dbReference>
<evidence type="ECO:0000256" key="1">
    <source>
        <dbReference type="ARBA" id="ARBA00004429"/>
    </source>
</evidence>
<dbReference type="PANTHER" id="PTHR35011">
    <property type="entry name" value="2,3-DIKETO-L-GULONATE TRAP TRANSPORTER SMALL PERMEASE PROTEIN YIAM"/>
    <property type="match status" value="1"/>
</dbReference>
<reference evidence="11 13" key="1">
    <citation type="submission" date="2019-01" db="EMBL/GenBank/DDBJ databases">
        <title>PMF-metabolizing Aryl O-demethylase.</title>
        <authorList>
            <person name="Kim M."/>
        </authorList>
    </citation>
    <scope>NUCLEOTIDE SEQUENCE [LARGE SCALE GENOMIC DNA]</scope>
    <source>
        <strain evidence="11 13">PMF1</strain>
    </source>
</reference>
<accession>A0A4P6M1A0</accession>
<dbReference type="Pfam" id="PF04290">
    <property type="entry name" value="DctQ"/>
    <property type="match status" value="1"/>
</dbReference>
<evidence type="ECO:0000256" key="7">
    <source>
        <dbReference type="ARBA" id="ARBA00023136"/>
    </source>
</evidence>
<keyword evidence="5 9" id="KW-0812">Transmembrane</keyword>
<feature type="transmembrane region" description="Helical" evidence="9">
    <location>
        <begin position="131"/>
        <end position="148"/>
    </location>
</feature>
<dbReference type="InterPro" id="IPR007387">
    <property type="entry name" value="TRAP_DctQ"/>
</dbReference>
<dbReference type="GeneID" id="75054894"/>
<evidence type="ECO:0000256" key="2">
    <source>
        <dbReference type="ARBA" id="ARBA00022448"/>
    </source>
</evidence>
<keyword evidence="2" id="KW-0813">Transport</keyword>
<evidence type="ECO:0000256" key="5">
    <source>
        <dbReference type="ARBA" id="ARBA00022692"/>
    </source>
</evidence>
<evidence type="ECO:0000256" key="8">
    <source>
        <dbReference type="ARBA" id="ARBA00038436"/>
    </source>
</evidence>
<comment type="similarity">
    <text evidence="8">Belongs to the TRAP transporter small permease family.</text>
</comment>
<evidence type="ECO:0000256" key="3">
    <source>
        <dbReference type="ARBA" id="ARBA00022475"/>
    </source>
</evidence>
<evidence type="ECO:0000313" key="11">
    <source>
        <dbReference type="EMBL" id="QBE97057.1"/>
    </source>
</evidence>
<dbReference type="GO" id="GO:0015740">
    <property type="term" value="P:C4-dicarboxylate transport"/>
    <property type="evidence" value="ECO:0007669"/>
    <property type="project" value="TreeGrafter"/>
</dbReference>
<dbReference type="GO" id="GO:0022857">
    <property type="term" value="F:transmembrane transporter activity"/>
    <property type="evidence" value="ECO:0007669"/>
    <property type="project" value="TreeGrafter"/>
</dbReference>
<evidence type="ECO:0000313" key="13">
    <source>
        <dbReference type="Proteomes" id="UP000289794"/>
    </source>
</evidence>
<proteinExistence type="inferred from homology"/>
<keyword evidence="7 9" id="KW-0472">Membrane</keyword>
<sequence length="163" mass="18385">MKFVKKFIKIGGTVQWYMGVVCMLVIMISVTAGVICRKFFNSPLNWVEELCTFLFIYLAFCGASVAAMNKKHVSADFLTTKLSPKANKILLICQRALMILLLAVMFFGAIILQPKMMGHSSTNLDLPKNLYYIPILFSSFYMVCVYTVELIEMVKGTYTTETG</sequence>
<reference evidence="12 14" key="2">
    <citation type="submission" date="2019-04" db="EMBL/GenBank/DDBJ databases">
        <authorList>
            <person name="Schori C."/>
            <person name="Ahrens C."/>
        </authorList>
    </citation>
    <scope>NUCLEOTIDE SEQUENCE [LARGE SCALE GENOMIC DNA]</scope>
    <source>
        <strain evidence="12 14">DSM 2950</strain>
    </source>
</reference>
<dbReference type="GO" id="GO:0005886">
    <property type="term" value="C:plasma membrane"/>
    <property type="evidence" value="ECO:0007669"/>
    <property type="project" value="UniProtKB-SubCell"/>
</dbReference>
<evidence type="ECO:0000313" key="12">
    <source>
        <dbReference type="EMBL" id="QMW79737.1"/>
    </source>
</evidence>
<feature type="domain" description="Tripartite ATP-independent periplasmic transporters DctQ component" evidence="10">
    <location>
        <begin position="26"/>
        <end position="155"/>
    </location>
</feature>
<dbReference type="RefSeq" id="WP_018593607.1">
    <property type="nucleotide sequence ID" value="NZ_AP031416.1"/>
</dbReference>
<dbReference type="InterPro" id="IPR055348">
    <property type="entry name" value="DctQ"/>
</dbReference>
<evidence type="ECO:0000259" key="10">
    <source>
        <dbReference type="Pfam" id="PF04290"/>
    </source>
</evidence>
<dbReference type="EMBL" id="CP039126">
    <property type="protein sequence ID" value="QMW79737.1"/>
    <property type="molecule type" value="Genomic_DNA"/>
</dbReference>
<gene>
    <name evidence="11" type="primary">siaT_1</name>
    <name evidence="12" type="ORF">E5259_20205</name>
    <name evidence="11" type="ORF">PMF13cell1_02606</name>
</gene>
<evidence type="ECO:0000256" key="9">
    <source>
        <dbReference type="SAM" id="Phobius"/>
    </source>
</evidence>
<dbReference type="KEGG" id="bpro:PMF13cell1_02606"/>
<dbReference type="Proteomes" id="UP000289794">
    <property type="component" value="Chromosome"/>
</dbReference>
<feature type="transmembrane region" description="Helical" evidence="9">
    <location>
        <begin position="16"/>
        <end position="40"/>
    </location>
</feature>